<dbReference type="OrthoDB" id="1448862at2"/>
<keyword evidence="2" id="KW-1185">Reference proteome</keyword>
<evidence type="ECO:0000313" key="1">
    <source>
        <dbReference type="EMBL" id="PVW15807.1"/>
    </source>
</evidence>
<dbReference type="RefSeq" id="WP_116693830.1">
    <property type="nucleotide sequence ID" value="NZ_QEHR01000003.1"/>
</dbReference>
<protein>
    <submittedName>
        <fullName evidence="1">Uncharacterized protein</fullName>
    </submittedName>
</protein>
<comment type="caution">
    <text evidence="1">The sequence shown here is derived from an EMBL/GenBank/DDBJ whole genome shotgun (WGS) entry which is preliminary data.</text>
</comment>
<proteinExistence type="predicted"/>
<name>A0A2U0I3X0_9FLAO</name>
<evidence type="ECO:0000313" key="2">
    <source>
        <dbReference type="Proteomes" id="UP000245962"/>
    </source>
</evidence>
<organism evidence="1 2">
    <name type="scientific">Marixanthomonas spongiae</name>
    <dbReference type="NCBI Taxonomy" id="2174845"/>
    <lineage>
        <taxon>Bacteria</taxon>
        <taxon>Pseudomonadati</taxon>
        <taxon>Bacteroidota</taxon>
        <taxon>Flavobacteriia</taxon>
        <taxon>Flavobacteriales</taxon>
        <taxon>Flavobacteriaceae</taxon>
        <taxon>Marixanthomonas</taxon>
    </lineage>
</organism>
<gene>
    <name evidence="1" type="ORF">DDV96_05945</name>
</gene>
<dbReference type="EMBL" id="QEHR01000003">
    <property type="protein sequence ID" value="PVW15807.1"/>
    <property type="molecule type" value="Genomic_DNA"/>
</dbReference>
<accession>A0A2U0I3X0</accession>
<dbReference type="Proteomes" id="UP000245962">
    <property type="component" value="Unassembled WGS sequence"/>
</dbReference>
<dbReference type="AlphaFoldDB" id="A0A2U0I3X0"/>
<reference evidence="1 2" key="1">
    <citation type="submission" date="2018-04" db="EMBL/GenBank/DDBJ databases">
        <title>Marixanthomonas spongiae HN-E44 sp. nov., isolated from a marine sponge.</title>
        <authorList>
            <person name="Luo L."/>
            <person name="Zhuang L."/>
        </authorList>
    </citation>
    <scope>NUCLEOTIDE SEQUENCE [LARGE SCALE GENOMIC DNA]</scope>
    <source>
        <strain evidence="1 2">HN-E44</strain>
    </source>
</reference>
<sequence length="155" mass="17339">MKLFSSKATFVSMLLLTAVFFFNSCITVKLISDYDELTDQALHDLQQRTATYFVTLKRDLNDEDGTANYDDYTGFFDKAQIALNTLKIRTGAIEKNSIVQQQVNELASIFDNLEKAHKIGFQSAEAITPPLSSFNTAFTAIAKLQLALKRGNENP</sequence>